<name>A0ABQ4JJM0_9ACTN</name>
<feature type="region of interest" description="Disordered" evidence="5">
    <location>
        <begin position="1"/>
        <end position="21"/>
    </location>
</feature>
<accession>A0ABQ4JJM0</accession>
<dbReference type="Proteomes" id="UP000653076">
    <property type="component" value="Unassembled WGS sequence"/>
</dbReference>
<keyword evidence="1" id="KW-0805">Transcription regulation</keyword>
<dbReference type="PANTHER" id="PTHR30055:SF234">
    <property type="entry name" value="HTH-TYPE TRANSCRIPTIONAL REGULATOR BETI"/>
    <property type="match status" value="1"/>
</dbReference>
<dbReference type="InterPro" id="IPR001647">
    <property type="entry name" value="HTH_TetR"/>
</dbReference>
<dbReference type="PRINTS" id="PR00455">
    <property type="entry name" value="HTHTETR"/>
</dbReference>
<dbReference type="PROSITE" id="PS50977">
    <property type="entry name" value="HTH_TETR_2"/>
    <property type="match status" value="1"/>
</dbReference>
<dbReference type="SUPFAM" id="SSF48498">
    <property type="entry name" value="Tetracyclin repressor-like, C-terminal domain"/>
    <property type="match status" value="1"/>
</dbReference>
<evidence type="ECO:0000313" key="8">
    <source>
        <dbReference type="Proteomes" id="UP000653076"/>
    </source>
</evidence>
<dbReference type="InterPro" id="IPR036271">
    <property type="entry name" value="Tet_transcr_reg_TetR-rel_C_sf"/>
</dbReference>
<dbReference type="PROSITE" id="PS01081">
    <property type="entry name" value="HTH_TETR_1"/>
    <property type="match status" value="1"/>
</dbReference>
<sequence length="217" mass="23351">MAPRTRASKTGQALSGRPLRADAQRNRARILAAAEATLADKGPSASTEEIAHRAEVAVGTIFRHFPTKEALVEAVFVAGLRQLAEQARRLCTAPEPGAAFITFLTEAITRSTAKHAFARQMGGDNTAVMSRGPVAEAAQDLRRAMTALLDRAQRAKEIRGDIDITAVVALLVGASRAAEHTDGDERLRETVLAVVVDGLRPRDADRWAREDPSPQDQ</sequence>
<feature type="DNA-binding region" description="H-T-H motif" evidence="4">
    <location>
        <begin position="46"/>
        <end position="65"/>
    </location>
</feature>
<dbReference type="PANTHER" id="PTHR30055">
    <property type="entry name" value="HTH-TYPE TRANSCRIPTIONAL REGULATOR RUTR"/>
    <property type="match status" value="1"/>
</dbReference>
<dbReference type="Pfam" id="PF00440">
    <property type="entry name" value="TetR_N"/>
    <property type="match status" value="1"/>
</dbReference>
<reference evidence="7 8" key="1">
    <citation type="submission" date="2021-01" db="EMBL/GenBank/DDBJ databases">
        <title>Whole genome shotgun sequence of Verrucosispora qiuiae NBRC 106684.</title>
        <authorList>
            <person name="Komaki H."/>
            <person name="Tamura T."/>
        </authorList>
    </citation>
    <scope>NUCLEOTIDE SEQUENCE [LARGE SCALE GENOMIC DNA]</scope>
    <source>
        <strain evidence="7 8">NBRC 106684</strain>
    </source>
</reference>
<evidence type="ECO:0000313" key="7">
    <source>
        <dbReference type="EMBL" id="GIJ30796.1"/>
    </source>
</evidence>
<dbReference type="Pfam" id="PF21597">
    <property type="entry name" value="TetR_C_43"/>
    <property type="match status" value="1"/>
</dbReference>
<evidence type="ECO:0000259" key="6">
    <source>
        <dbReference type="PROSITE" id="PS50977"/>
    </source>
</evidence>
<evidence type="ECO:0000256" key="5">
    <source>
        <dbReference type="SAM" id="MobiDB-lite"/>
    </source>
</evidence>
<evidence type="ECO:0000256" key="2">
    <source>
        <dbReference type="ARBA" id="ARBA00023125"/>
    </source>
</evidence>
<keyword evidence="8" id="KW-1185">Reference proteome</keyword>
<evidence type="ECO:0000256" key="3">
    <source>
        <dbReference type="ARBA" id="ARBA00023163"/>
    </source>
</evidence>
<keyword evidence="2 4" id="KW-0238">DNA-binding</keyword>
<feature type="domain" description="HTH tetR-type" evidence="6">
    <location>
        <begin position="24"/>
        <end position="83"/>
    </location>
</feature>
<dbReference type="InterPro" id="IPR050109">
    <property type="entry name" value="HTH-type_TetR-like_transc_reg"/>
</dbReference>
<dbReference type="Gene3D" id="1.10.357.10">
    <property type="entry name" value="Tetracycline Repressor, domain 2"/>
    <property type="match status" value="1"/>
</dbReference>
<keyword evidence="3" id="KW-0804">Transcription</keyword>
<comment type="caution">
    <text evidence="7">The sequence shown here is derived from an EMBL/GenBank/DDBJ whole genome shotgun (WGS) entry which is preliminary data.</text>
</comment>
<evidence type="ECO:0000256" key="4">
    <source>
        <dbReference type="PROSITE-ProRule" id="PRU00335"/>
    </source>
</evidence>
<evidence type="ECO:0000256" key="1">
    <source>
        <dbReference type="ARBA" id="ARBA00023015"/>
    </source>
</evidence>
<dbReference type="InterPro" id="IPR023772">
    <property type="entry name" value="DNA-bd_HTH_TetR-type_CS"/>
</dbReference>
<dbReference type="InterPro" id="IPR049445">
    <property type="entry name" value="TetR_SbtR-like_C"/>
</dbReference>
<dbReference type="SUPFAM" id="SSF46689">
    <property type="entry name" value="Homeodomain-like"/>
    <property type="match status" value="1"/>
</dbReference>
<dbReference type="RefSeq" id="WP_204038493.1">
    <property type="nucleotide sequence ID" value="NZ_BOPC01000153.1"/>
</dbReference>
<gene>
    <name evidence="7" type="ORF">Vqi01_59580</name>
</gene>
<dbReference type="EMBL" id="BOPC01000153">
    <property type="protein sequence ID" value="GIJ30796.1"/>
    <property type="molecule type" value="Genomic_DNA"/>
</dbReference>
<proteinExistence type="predicted"/>
<protein>
    <submittedName>
        <fullName evidence="7">TetR family transcriptional regulator</fullName>
    </submittedName>
</protein>
<dbReference type="InterPro" id="IPR009057">
    <property type="entry name" value="Homeodomain-like_sf"/>
</dbReference>
<organism evidence="7 8">
    <name type="scientific">Micromonospora qiuiae</name>
    <dbReference type="NCBI Taxonomy" id="502268"/>
    <lineage>
        <taxon>Bacteria</taxon>
        <taxon>Bacillati</taxon>
        <taxon>Actinomycetota</taxon>
        <taxon>Actinomycetes</taxon>
        <taxon>Micromonosporales</taxon>
        <taxon>Micromonosporaceae</taxon>
        <taxon>Micromonospora</taxon>
    </lineage>
</organism>